<dbReference type="Proteomes" id="UP000256269">
    <property type="component" value="Unassembled WGS sequence"/>
</dbReference>
<evidence type="ECO:0000256" key="1">
    <source>
        <dbReference type="ARBA" id="ARBA00010652"/>
    </source>
</evidence>
<dbReference type="SUPFAM" id="SSF140459">
    <property type="entry name" value="PE/PPE dimer-like"/>
    <property type="match status" value="1"/>
</dbReference>
<organism evidence="3 4">
    <name type="scientific">Kutzneria buriramensis</name>
    <dbReference type="NCBI Taxonomy" id="1045776"/>
    <lineage>
        <taxon>Bacteria</taxon>
        <taxon>Bacillati</taxon>
        <taxon>Actinomycetota</taxon>
        <taxon>Actinomycetes</taxon>
        <taxon>Pseudonocardiales</taxon>
        <taxon>Pseudonocardiaceae</taxon>
        <taxon>Kutzneria</taxon>
    </lineage>
</organism>
<evidence type="ECO:0000313" key="3">
    <source>
        <dbReference type="EMBL" id="REH55742.1"/>
    </source>
</evidence>
<evidence type="ECO:0000259" key="2">
    <source>
        <dbReference type="Pfam" id="PF00823"/>
    </source>
</evidence>
<protein>
    <submittedName>
        <fullName evidence="3">PPE family protein</fullName>
    </submittedName>
</protein>
<proteinExistence type="inferred from homology"/>
<evidence type="ECO:0000313" key="4">
    <source>
        <dbReference type="Proteomes" id="UP000256269"/>
    </source>
</evidence>
<dbReference type="OrthoDB" id="3682216at2"/>
<dbReference type="RefSeq" id="WP_116172602.1">
    <property type="nucleotide sequence ID" value="NZ_CP144375.1"/>
</dbReference>
<dbReference type="AlphaFoldDB" id="A0A3E0IAJ5"/>
<comment type="caution">
    <text evidence="3">The sequence shown here is derived from an EMBL/GenBank/DDBJ whole genome shotgun (WGS) entry which is preliminary data.</text>
</comment>
<accession>A0A3E0IAJ5</accession>
<feature type="domain" description="PPE" evidence="2">
    <location>
        <begin position="18"/>
        <end position="163"/>
    </location>
</feature>
<gene>
    <name evidence="3" type="ORF">BCF44_101768</name>
</gene>
<keyword evidence="4" id="KW-1185">Reference proteome</keyword>
<dbReference type="EMBL" id="QUNO01000001">
    <property type="protein sequence ID" value="REH55742.1"/>
    <property type="molecule type" value="Genomic_DNA"/>
</dbReference>
<name>A0A3E0IAJ5_9PSEU</name>
<dbReference type="InterPro" id="IPR000030">
    <property type="entry name" value="PPE_dom"/>
</dbReference>
<comment type="similarity">
    <text evidence="1">Belongs to the mycobacterial PPE family.</text>
</comment>
<sequence>MTGVRWRGYTHQELYDAINAGPGAAASADPAARWGAISTTLSEISGDLNSGIGTATAHWSGAASESAMAGIAQLAKWADEAHANAENVRVSTEVQADYVTQARADMPPPVPTPPGPSDWLGNLVALFTGQIDAEVIEAAQDAAATRAFEVMSTYETNTATNTASLRAFDAVPVVTAPVVPHQRGF</sequence>
<dbReference type="Gene3D" id="1.20.1260.20">
    <property type="entry name" value="PPE superfamily"/>
    <property type="match status" value="1"/>
</dbReference>
<dbReference type="InterPro" id="IPR038332">
    <property type="entry name" value="PPE_sf"/>
</dbReference>
<reference evidence="3 4" key="1">
    <citation type="submission" date="2018-08" db="EMBL/GenBank/DDBJ databases">
        <title>Genomic Encyclopedia of Archaeal and Bacterial Type Strains, Phase II (KMG-II): from individual species to whole genera.</title>
        <authorList>
            <person name="Goeker M."/>
        </authorList>
    </citation>
    <scope>NUCLEOTIDE SEQUENCE [LARGE SCALE GENOMIC DNA]</scope>
    <source>
        <strain evidence="3 4">DSM 45791</strain>
    </source>
</reference>
<dbReference type="Pfam" id="PF00823">
    <property type="entry name" value="PPE"/>
    <property type="match status" value="1"/>
</dbReference>